<organism evidence="6 7">
    <name type="scientific">Paraburkholderia acidisoli</name>
    <dbReference type="NCBI Taxonomy" id="2571748"/>
    <lineage>
        <taxon>Bacteria</taxon>
        <taxon>Pseudomonadati</taxon>
        <taxon>Pseudomonadota</taxon>
        <taxon>Betaproteobacteria</taxon>
        <taxon>Burkholderiales</taxon>
        <taxon>Burkholderiaceae</taxon>
        <taxon>Paraburkholderia</taxon>
    </lineage>
</organism>
<dbReference type="Proteomes" id="UP000433577">
    <property type="component" value="Chromosome 1"/>
</dbReference>
<dbReference type="Pfam" id="PF03466">
    <property type="entry name" value="LysR_substrate"/>
    <property type="match status" value="1"/>
</dbReference>
<dbReference type="InterPro" id="IPR005119">
    <property type="entry name" value="LysR_subst-bd"/>
</dbReference>
<proteinExistence type="inferred from homology"/>
<evidence type="ECO:0000259" key="5">
    <source>
        <dbReference type="PROSITE" id="PS50931"/>
    </source>
</evidence>
<dbReference type="GO" id="GO:0000976">
    <property type="term" value="F:transcription cis-regulatory region binding"/>
    <property type="evidence" value="ECO:0007669"/>
    <property type="project" value="TreeGrafter"/>
</dbReference>
<dbReference type="FunFam" id="1.10.10.10:FF:000001">
    <property type="entry name" value="LysR family transcriptional regulator"/>
    <property type="match status" value="1"/>
</dbReference>
<protein>
    <submittedName>
        <fullName evidence="6">LysR family transcriptional regulator</fullName>
    </submittedName>
</protein>
<evidence type="ECO:0000256" key="1">
    <source>
        <dbReference type="ARBA" id="ARBA00009437"/>
    </source>
</evidence>
<dbReference type="PANTHER" id="PTHR30126">
    <property type="entry name" value="HTH-TYPE TRANSCRIPTIONAL REGULATOR"/>
    <property type="match status" value="1"/>
</dbReference>
<keyword evidence="2" id="KW-0805">Transcription regulation</keyword>
<evidence type="ECO:0000313" key="7">
    <source>
        <dbReference type="Proteomes" id="UP000433577"/>
    </source>
</evidence>
<comment type="similarity">
    <text evidence="1">Belongs to the LysR transcriptional regulatory family.</text>
</comment>
<dbReference type="KEGG" id="pacs:FAZ98_11040"/>
<dbReference type="Gene3D" id="1.10.10.10">
    <property type="entry name" value="Winged helix-like DNA-binding domain superfamily/Winged helix DNA-binding domain"/>
    <property type="match status" value="1"/>
</dbReference>
<dbReference type="InterPro" id="IPR000847">
    <property type="entry name" value="LysR_HTH_N"/>
</dbReference>
<dbReference type="EMBL" id="CP046913">
    <property type="protein sequence ID" value="QGZ62219.1"/>
    <property type="molecule type" value="Genomic_DNA"/>
</dbReference>
<evidence type="ECO:0000313" key="6">
    <source>
        <dbReference type="EMBL" id="QGZ62219.1"/>
    </source>
</evidence>
<dbReference type="OrthoDB" id="196624at2"/>
<evidence type="ECO:0000256" key="3">
    <source>
        <dbReference type="ARBA" id="ARBA00023125"/>
    </source>
</evidence>
<dbReference type="AlphaFoldDB" id="A0A7Z2GIQ6"/>
<evidence type="ECO:0000256" key="2">
    <source>
        <dbReference type="ARBA" id="ARBA00023015"/>
    </source>
</evidence>
<accession>A0A7Z2GIQ6</accession>
<dbReference type="PRINTS" id="PR00039">
    <property type="entry name" value="HTHLYSR"/>
</dbReference>
<dbReference type="InterPro" id="IPR036388">
    <property type="entry name" value="WH-like_DNA-bd_sf"/>
</dbReference>
<reference evidence="6 7" key="1">
    <citation type="submission" date="2019-12" db="EMBL/GenBank/DDBJ databases">
        <title>Paraburkholderia acidiphila 7Q-K02 sp. nov and Paraburkholderia acidisoli DHF22 sp. nov., two strains isolated from forest soil.</title>
        <authorList>
            <person name="Gao Z."/>
            <person name="Qiu L."/>
        </authorList>
    </citation>
    <scope>NUCLEOTIDE SEQUENCE [LARGE SCALE GENOMIC DNA]</scope>
    <source>
        <strain evidence="6 7">DHF22</strain>
    </source>
</reference>
<sequence length="314" mass="33877">MDRHSDKDRADRAPSLEQLRALIAVAETGSFSAAALRLDRAQSVVSYTIANLEALLGVALFARGKRKPELTAAGRAILADARRLDLLMGQLNAKAAGLQRGLEGEVSVAVDVMFPSQRLVEALQAFAVAFPTVVLNLTMEALGGVLKLVMDGECAFGISGPNHNWPHVIEAQSIGTVELVLVAAPCHPLAQAEAPVRISDAREHTQLVLTDRSRLTEGQTFGVYSNRAWKLGDLGAKHRLLLAGLGWGSMPFHLVEADLEAGRLVRVALADRRSVNYNVSLIHRTDTVRGPASLWLTHYLTRGTPPESPLPDAR</sequence>
<keyword evidence="7" id="KW-1185">Reference proteome</keyword>
<dbReference type="Gene3D" id="3.40.190.290">
    <property type="match status" value="1"/>
</dbReference>
<gene>
    <name evidence="6" type="ORF">FAZ98_11040</name>
</gene>
<dbReference type="SUPFAM" id="SSF53850">
    <property type="entry name" value="Periplasmic binding protein-like II"/>
    <property type="match status" value="1"/>
</dbReference>
<evidence type="ECO:0000256" key="4">
    <source>
        <dbReference type="ARBA" id="ARBA00023163"/>
    </source>
</evidence>
<dbReference type="GO" id="GO:0003700">
    <property type="term" value="F:DNA-binding transcription factor activity"/>
    <property type="evidence" value="ECO:0007669"/>
    <property type="project" value="InterPro"/>
</dbReference>
<dbReference type="PANTHER" id="PTHR30126:SF91">
    <property type="entry name" value="LYSR FAMILY TRANSCRIPTIONAL REGULATOR"/>
    <property type="match status" value="1"/>
</dbReference>
<dbReference type="InterPro" id="IPR036390">
    <property type="entry name" value="WH_DNA-bd_sf"/>
</dbReference>
<dbReference type="SUPFAM" id="SSF46785">
    <property type="entry name" value="Winged helix' DNA-binding domain"/>
    <property type="match status" value="1"/>
</dbReference>
<dbReference type="PROSITE" id="PS50931">
    <property type="entry name" value="HTH_LYSR"/>
    <property type="match status" value="1"/>
</dbReference>
<name>A0A7Z2GIQ6_9BURK</name>
<keyword evidence="4" id="KW-0804">Transcription</keyword>
<dbReference type="Pfam" id="PF00126">
    <property type="entry name" value="HTH_1"/>
    <property type="match status" value="1"/>
</dbReference>
<keyword evidence="3" id="KW-0238">DNA-binding</keyword>
<dbReference type="RefSeq" id="WP_158951247.1">
    <property type="nucleotide sequence ID" value="NZ_CP046913.1"/>
</dbReference>
<feature type="domain" description="HTH lysR-type" evidence="5">
    <location>
        <begin position="14"/>
        <end position="71"/>
    </location>
</feature>